<sequence>MIIHSSSVSPVPTYQYLQRTLQYVLYLYCFMLVMQLPLILLEVPVNLTKVTVWLLYLLALSALLKRRNNLAQPRIKSGLFLLYFSYLVIAIKLWPAVTNTHYFLLLSLVIAGFVFTRQERNIQHTMVAIGLLLYVFISTFLYVNNELYTLIQFCNDITLGVICLVIYRVFQHVTLLRWQHLRSAHTNSVNTLSRFVPNEPDKPDLLWPLGVTRKFDCVTVLFADLAGYTQINRCEGDDKTLAMMKALFRRIDKRLARYGLEKIKTNGDQYIAIGPLQGKDHLNCQVVMDFALELHQLISRLSRRSPIPFQLRIGIATGPLSAGMIGSQRPQFDVWGQTVNLAAYLEQTCTSATIRCCANTAALLNLDTTSSYHALRSHKHPQTKGCYEFSPSAH</sequence>
<evidence type="ECO:0000313" key="4">
    <source>
        <dbReference type="Proteomes" id="UP000184520"/>
    </source>
</evidence>
<dbReference type="OrthoDB" id="9806704at2"/>
<feature type="domain" description="Guanylate cyclase" evidence="2">
    <location>
        <begin position="219"/>
        <end position="346"/>
    </location>
</feature>
<dbReference type="GO" id="GO:0004383">
    <property type="term" value="F:guanylate cyclase activity"/>
    <property type="evidence" value="ECO:0007669"/>
    <property type="project" value="TreeGrafter"/>
</dbReference>
<feature type="transmembrane region" description="Helical" evidence="1">
    <location>
        <begin position="77"/>
        <end position="94"/>
    </location>
</feature>
<organism evidence="3 4">
    <name type="scientific">Marisediminitalea aggregata</name>
    <dbReference type="NCBI Taxonomy" id="634436"/>
    <lineage>
        <taxon>Bacteria</taxon>
        <taxon>Pseudomonadati</taxon>
        <taxon>Pseudomonadota</taxon>
        <taxon>Gammaproteobacteria</taxon>
        <taxon>Alteromonadales</taxon>
        <taxon>Alteromonadaceae</taxon>
        <taxon>Marisediminitalea</taxon>
    </lineage>
</organism>
<dbReference type="Proteomes" id="UP000184520">
    <property type="component" value="Unassembled WGS sequence"/>
</dbReference>
<dbReference type="CDD" id="cd07302">
    <property type="entry name" value="CHD"/>
    <property type="match status" value="1"/>
</dbReference>
<feature type="transmembrane region" description="Helical" evidence="1">
    <location>
        <begin position="47"/>
        <end position="65"/>
    </location>
</feature>
<dbReference type="SMART" id="SM00044">
    <property type="entry name" value="CYCc"/>
    <property type="match status" value="1"/>
</dbReference>
<name>A0A1M5J5A8_9ALTE</name>
<dbReference type="Gene3D" id="3.30.70.1230">
    <property type="entry name" value="Nucleotide cyclase"/>
    <property type="match status" value="1"/>
</dbReference>
<feature type="transmembrane region" description="Helical" evidence="1">
    <location>
        <begin position="100"/>
        <end position="116"/>
    </location>
</feature>
<dbReference type="STRING" id="634436.SAMN05216361_1950"/>
<keyword evidence="1" id="KW-0472">Membrane</keyword>
<proteinExistence type="predicted"/>
<gene>
    <name evidence="3" type="ORF">SAMN05216361_1950</name>
</gene>
<dbReference type="GO" id="GO:0019934">
    <property type="term" value="P:cGMP-mediated signaling"/>
    <property type="evidence" value="ECO:0007669"/>
    <property type="project" value="TreeGrafter"/>
</dbReference>
<evidence type="ECO:0000259" key="2">
    <source>
        <dbReference type="PROSITE" id="PS50125"/>
    </source>
</evidence>
<feature type="transmembrane region" description="Helical" evidence="1">
    <location>
        <begin position="149"/>
        <end position="170"/>
    </location>
</feature>
<dbReference type="EMBL" id="FQWD01000003">
    <property type="protein sequence ID" value="SHG35777.1"/>
    <property type="molecule type" value="Genomic_DNA"/>
</dbReference>
<dbReference type="GO" id="GO:0070482">
    <property type="term" value="P:response to oxygen levels"/>
    <property type="evidence" value="ECO:0007669"/>
    <property type="project" value="TreeGrafter"/>
</dbReference>
<dbReference type="PROSITE" id="PS50125">
    <property type="entry name" value="GUANYLATE_CYCLASE_2"/>
    <property type="match status" value="1"/>
</dbReference>
<reference evidence="4" key="1">
    <citation type="submission" date="2016-11" db="EMBL/GenBank/DDBJ databases">
        <authorList>
            <person name="Varghese N."/>
            <person name="Submissions S."/>
        </authorList>
    </citation>
    <scope>NUCLEOTIDE SEQUENCE [LARGE SCALE GENOMIC DNA]</scope>
    <source>
        <strain evidence="4">CGMCC 1.8995</strain>
    </source>
</reference>
<dbReference type="RefSeq" id="WP_084526381.1">
    <property type="nucleotide sequence ID" value="NZ_FQWD01000003.1"/>
</dbReference>
<keyword evidence="1" id="KW-1133">Transmembrane helix</keyword>
<feature type="transmembrane region" description="Helical" evidence="1">
    <location>
        <begin position="125"/>
        <end position="143"/>
    </location>
</feature>
<keyword evidence="1" id="KW-0812">Transmembrane</keyword>
<accession>A0A1M5J5A8</accession>
<dbReference type="GO" id="GO:0004016">
    <property type="term" value="F:adenylate cyclase activity"/>
    <property type="evidence" value="ECO:0007669"/>
    <property type="project" value="UniProtKB-ARBA"/>
</dbReference>
<evidence type="ECO:0000256" key="1">
    <source>
        <dbReference type="SAM" id="Phobius"/>
    </source>
</evidence>
<dbReference type="SUPFAM" id="SSF55073">
    <property type="entry name" value="Nucleotide cyclase"/>
    <property type="match status" value="1"/>
</dbReference>
<keyword evidence="4" id="KW-1185">Reference proteome</keyword>
<dbReference type="PANTHER" id="PTHR45655:SF13">
    <property type="entry name" value="SOLUBLE GUANYLATE CYCLASE GCY-32-RELATED"/>
    <property type="match status" value="1"/>
</dbReference>
<dbReference type="InterPro" id="IPR001054">
    <property type="entry name" value="A/G_cyclase"/>
</dbReference>
<dbReference type="AlphaFoldDB" id="A0A1M5J5A8"/>
<dbReference type="Pfam" id="PF00211">
    <property type="entry name" value="Guanylate_cyc"/>
    <property type="match status" value="1"/>
</dbReference>
<dbReference type="PANTHER" id="PTHR45655">
    <property type="entry name" value="GUANYLATE CYCLASE SOLUBLE SUBUNIT BETA-2"/>
    <property type="match status" value="1"/>
</dbReference>
<evidence type="ECO:0000313" key="3">
    <source>
        <dbReference type="EMBL" id="SHG35777.1"/>
    </source>
</evidence>
<feature type="transmembrane region" description="Helical" evidence="1">
    <location>
        <begin position="21"/>
        <end position="41"/>
    </location>
</feature>
<dbReference type="InterPro" id="IPR029787">
    <property type="entry name" value="Nucleotide_cyclase"/>
</dbReference>
<dbReference type="GO" id="GO:0008074">
    <property type="term" value="C:guanylate cyclase complex, soluble"/>
    <property type="evidence" value="ECO:0007669"/>
    <property type="project" value="TreeGrafter"/>
</dbReference>
<protein>
    <submittedName>
        <fullName evidence="3">Adenylate and Guanylate cyclase catalytic domain-containing protein</fullName>
    </submittedName>
</protein>